<evidence type="ECO:0000313" key="5">
    <source>
        <dbReference type="EMBL" id="VVC91772.1"/>
    </source>
</evidence>
<gene>
    <name evidence="5" type="ORF">LSINAPIS_LOCUS4348</name>
</gene>
<dbReference type="PROSITE" id="PS01359">
    <property type="entry name" value="ZF_PHD_1"/>
    <property type="match status" value="1"/>
</dbReference>
<dbReference type="EMBL" id="FZQP02001115">
    <property type="protein sequence ID" value="VVC91772.1"/>
    <property type="molecule type" value="Genomic_DNA"/>
</dbReference>
<accession>A0A5E4Q2Q2</accession>
<keyword evidence="2" id="KW-0863">Zinc-finger</keyword>
<keyword evidence="1" id="KW-0479">Metal-binding</keyword>
<dbReference type="InterPro" id="IPR019787">
    <property type="entry name" value="Znf_PHD-finger"/>
</dbReference>
<evidence type="ECO:0000256" key="3">
    <source>
        <dbReference type="ARBA" id="ARBA00022833"/>
    </source>
</evidence>
<dbReference type="GO" id="GO:0008270">
    <property type="term" value="F:zinc ion binding"/>
    <property type="evidence" value="ECO:0007669"/>
    <property type="project" value="UniProtKB-KW"/>
</dbReference>
<reference evidence="5 6" key="1">
    <citation type="submission" date="2017-07" db="EMBL/GenBank/DDBJ databases">
        <authorList>
            <person name="Talla V."/>
            <person name="Backstrom N."/>
        </authorList>
    </citation>
    <scope>NUCLEOTIDE SEQUENCE [LARGE SCALE GENOMIC DNA]</scope>
</reference>
<dbReference type="InterPro" id="IPR013083">
    <property type="entry name" value="Znf_RING/FYVE/PHD"/>
</dbReference>
<dbReference type="AlphaFoldDB" id="A0A5E4Q2Q2"/>
<name>A0A5E4Q2Q2_9NEOP</name>
<dbReference type="Proteomes" id="UP000324832">
    <property type="component" value="Unassembled WGS sequence"/>
</dbReference>
<keyword evidence="6" id="KW-1185">Reference proteome</keyword>
<evidence type="ECO:0000313" key="6">
    <source>
        <dbReference type="Proteomes" id="UP000324832"/>
    </source>
</evidence>
<feature type="domain" description="Zinc finger PHD-type" evidence="4">
    <location>
        <begin position="5"/>
        <end position="57"/>
    </location>
</feature>
<sequence>MANFECAGCPNALDNTMSLQCRQCNDNYHVACTRISIQDFSVMSPEMKSSWICDVCRCKQPRGDNPNTPVRNSPVDMEFVTQRVKSRSTCSCLSANNVREIIRDELRNIFSNDLHPKIQEKIHLPHLKLPCRH</sequence>
<keyword evidence="3" id="KW-0862">Zinc</keyword>
<protein>
    <recommendedName>
        <fullName evidence="4">Zinc finger PHD-type domain-containing protein</fullName>
    </recommendedName>
</protein>
<evidence type="ECO:0000256" key="1">
    <source>
        <dbReference type="ARBA" id="ARBA00022723"/>
    </source>
</evidence>
<dbReference type="Pfam" id="PF00628">
    <property type="entry name" value="PHD"/>
    <property type="match status" value="1"/>
</dbReference>
<evidence type="ECO:0000259" key="4">
    <source>
        <dbReference type="SMART" id="SM00249"/>
    </source>
</evidence>
<dbReference type="SMART" id="SM00249">
    <property type="entry name" value="PHD"/>
    <property type="match status" value="1"/>
</dbReference>
<dbReference type="InterPro" id="IPR011011">
    <property type="entry name" value="Znf_FYVE_PHD"/>
</dbReference>
<evidence type="ECO:0000256" key="2">
    <source>
        <dbReference type="ARBA" id="ARBA00022771"/>
    </source>
</evidence>
<dbReference type="Gene3D" id="3.30.40.10">
    <property type="entry name" value="Zinc/RING finger domain, C3HC4 (zinc finger)"/>
    <property type="match status" value="1"/>
</dbReference>
<dbReference type="InterPro" id="IPR019786">
    <property type="entry name" value="Zinc_finger_PHD-type_CS"/>
</dbReference>
<dbReference type="SUPFAM" id="SSF57903">
    <property type="entry name" value="FYVE/PHD zinc finger"/>
    <property type="match status" value="1"/>
</dbReference>
<organism evidence="5 6">
    <name type="scientific">Leptidea sinapis</name>
    <dbReference type="NCBI Taxonomy" id="189913"/>
    <lineage>
        <taxon>Eukaryota</taxon>
        <taxon>Metazoa</taxon>
        <taxon>Ecdysozoa</taxon>
        <taxon>Arthropoda</taxon>
        <taxon>Hexapoda</taxon>
        <taxon>Insecta</taxon>
        <taxon>Pterygota</taxon>
        <taxon>Neoptera</taxon>
        <taxon>Endopterygota</taxon>
        <taxon>Lepidoptera</taxon>
        <taxon>Glossata</taxon>
        <taxon>Ditrysia</taxon>
        <taxon>Papilionoidea</taxon>
        <taxon>Pieridae</taxon>
        <taxon>Dismorphiinae</taxon>
        <taxon>Leptidea</taxon>
    </lineage>
</organism>
<proteinExistence type="predicted"/>
<dbReference type="InterPro" id="IPR001965">
    <property type="entry name" value="Znf_PHD"/>
</dbReference>